<organism evidence="10 11">
    <name type="scientific">Mesonia sediminis</name>
    <dbReference type="NCBI Taxonomy" id="1703946"/>
    <lineage>
        <taxon>Bacteria</taxon>
        <taxon>Pseudomonadati</taxon>
        <taxon>Bacteroidota</taxon>
        <taxon>Flavobacteriia</taxon>
        <taxon>Flavobacteriales</taxon>
        <taxon>Flavobacteriaceae</taxon>
        <taxon>Mesonia</taxon>
    </lineage>
</organism>
<dbReference type="InterPro" id="IPR011990">
    <property type="entry name" value="TPR-like_helical_dom_sf"/>
</dbReference>
<dbReference type="PROSITE" id="PS50109">
    <property type="entry name" value="HIS_KIN"/>
    <property type="match status" value="1"/>
</dbReference>
<dbReference type="Pfam" id="PF00072">
    <property type="entry name" value="Response_reg"/>
    <property type="match status" value="1"/>
</dbReference>
<dbReference type="InterPro" id="IPR036097">
    <property type="entry name" value="HisK_dim/P_sf"/>
</dbReference>
<evidence type="ECO:0000256" key="6">
    <source>
        <dbReference type="SAM" id="Phobius"/>
    </source>
</evidence>
<dbReference type="PROSITE" id="PS50110">
    <property type="entry name" value="RESPONSE_REGULATORY"/>
    <property type="match status" value="1"/>
</dbReference>
<dbReference type="SMART" id="SM00448">
    <property type="entry name" value="REC"/>
    <property type="match status" value="1"/>
</dbReference>
<dbReference type="GO" id="GO:0005524">
    <property type="term" value="F:ATP binding"/>
    <property type="evidence" value="ECO:0007669"/>
    <property type="project" value="UniProtKB-KW"/>
</dbReference>
<dbReference type="Gene3D" id="3.30.565.10">
    <property type="entry name" value="Histidine kinase-like ATPase, C-terminal domain"/>
    <property type="match status" value="1"/>
</dbReference>
<dbReference type="SUPFAM" id="SSF55874">
    <property type="entry name" value="ATPase domain of HSP90 chaperone/DNA topoisomerase II/histidine kinase"/>
    <property type="match status" value="1"/>
</dbReference>
<evidence type="ECO:0000256" key="4">
    <source>
        <dbReference type="PROSITE-ProRule" id="PRU00169"/>
    </source>
</evidence>
<dbReference type="Pfam" id="PF13424">
    <property type="entry name" value="TPR_12"/>
    <property type="match status" value="1"/>
</dbReference>
<feature type="modified residue" description="4-aspartylphosphate" evidence="4">
    <location>
        <position position="662"/>
    </location>
</feature>
<feature type="signal peptide" evidence="7">
    <location>
        <begin position="1"/>
        <end position="20"/>
    </location>
</feature>
<keyword evidence="6" id="KW-0472">Membrane</keyword>
<comment type="catalytic activity">
    <reaction evidence="1">
        <text>ATP + protein L-histidine = ADP + protein N-phospho-L-histidine.</text>
        <dbReference type="EC" id="2.7.13.3"/>
    </reaction>
</comment>
<dbReference type="InterPro" id="IPR036890">
    <property type="entry name" value="HATPase_C_sf"/>
</dbReference>
<keyword evidence="11" id="KW-1185">Reference proteome</keyword>
<dbReference type="InterPro" id="IPR003594">
    <property type="entry name" value="HATPase_dom"/>
</dbReference>
<evidence type="ECO:0000259" key="9">
    <source>
        <dbReference type="PROSITE" id="PS50110"/>
    </source>
</evidence>
<gene>
    <name evidence="10" type="ORF">ACFSQ0_03695</name>
</gene>
<dbReference type="InterPro" id="IPR011006">
    <property type="entry name" value="CheY-like_superfamily"/>
</dbReference>
<dbReference type="SMART" id="SM00388">
    <property type="entry name" value="HisKA"/>
    <property type="match status" value="1"/>
</dbReference>
<evidence type="ECO:0000256" key="2">
    <source>
        <dbReference type="ARBA" id="ARBA00012438"/>
    </source>
</evidence>
<dbReference type="SMART" id="SM00028">
    <property type="entry name" value="TPR"/>
    <property type="match status" value="3"/>
</dbReference>
<reference evidence="11" key="1">
    <citation type="journal article" date="2019" name="Int. J. Syst. Evol. Microbiol.">
        <title>The Global Catalogue of Microorganisms (GCM) 10K type strain sequencing project: providing services to taxonomists for standard genome sequencing and annotation.</title>
        <authorList>
            <consortium name="The Broad Institute Genomics Platform"/>
            <consortium name="The Broad Institute Genome Sequencing Center for Infectious Disease"/>
            <person name="Wu L."/>
            <person name="Ma J."/>
        </authorList>
    </citation>
    <scope>NUCLEOTIDE SEQUENCE [LARGE SCALE GENOMIC DNA]</scope>
    <source>
        <strain evidence="11">KCTC 42255</strain>
    </source>
</reference>
<dbReference type="Gene3D" id="1.25.40.10">
    <property type="entry name" value="Tetratricopeptide repeat domain"/>
    <property type="match status" value="2"/>
</dbReference>
<feature type="transmembrane region" description="Helical" evidence="6">
    <location>
        <begin position="312"/>
        <end position="330"/>
    </location>
</feature>
<keyword evidence="7" id="KW-0732">Signal</keyword>
<comment type="caution">
    <text evidence="10">The sequence shown here is derived from an EMBL/GenBank/DDBJ whole genome shotgun (WGS) entry which is preliminary data.</text>
</comment>
<evidence type="ECO:0000256" key="3">
    <source>
        <dbReference type="ARBA" id="ARBA00022553"/>
    </source>
</evidence>
<name>A0ABW5SCL7_9FLAO</name>
<dbReference type="PANTHER" id="PTHR45339">
    <property type="entry name" value="HYBRID SIGNAL TRANSDUCTION HISTIDINE KINASE J"/>
    <property type="match status" value="1"/>
</dbReference>
<evidence type="ECO:0000313" key="10">
    <source>
        <dbReference type="EMBL" id="MFD2697084.1"/>
    </source>
</evidence>
<evidence type="ECO:0000259" key="8">
    <source>
        <dbReference type="PROSITE" id="PS50109"/>
    </source>
</evidence>
<dbReference type="InterPro" id="IPR004358">
    <property type="entry name" value="Sig_transdc_His_kin-like_C"/>
</dbReference>
<dbReference type="InterPro" id="IPR003661">
    <property type="entry name" value="HisK_dim/P_dom"/>
</dbReference>
<dbReference type="SUPFAM" id="SSF48452">
    <property type="entry name" value="TPR-like"/>
    <property type="match status" value="1"/>
</dbReference>
<dbReference type="InterPro" id="IPR005467">
    <property type="entry name" value="His_kinase_dom"/>
</dbReference>
<dbReference type="EC" id="2.7.13.3" evidence="2"/>
<keyword evidence="3 4" id="KW-0597">Phosphoprotein</keyword>
<evidence type="ECO:0000256" key="1">
    <source>
        <dbReference type="ARBA" id="ARBA00000085"/>
    </source>
</evidence>
<dbReference type="CDD" id="cd17546">
    <property type="entry name" value="REC_hyHK_CKI1_RcsC-like"/>
    <property type="match status" value="1"/>
</dbReference>
<keyword evidence="6" id="KW-0812">Transmembrane</keyword>
<dbReference type="SUPFAM" id="SSF47384">
    <property type="entry name" value="Homodimeric domain of signal transducing histidine kinase"/>
    <property type="match status" value="1"/>
</dbReference>
<evidence type="ECO:0000313" key="11">
    <source>
        <dbReference type="Proteomes" id="UP001597357"/>
    </source>
</evidence>
<dbReference type="Proteomes" id="UP001597357">
    <property type="component" value="Unassembled WGS sequence"/>
</dbReference>
<dbReference type="InterPro" id="IPR001789">
    <property type="entry name" value="Sig_transdc_resp-reg_receiver"/>
</dbReference>
<dbReference type="EMBL" id="JBHULZ010000023">
    <property type="protein sequence ID" value="MFD2697084.1"/>
    <property type="molecule type" value="Genomic_DNA"/>
</dbReference>
<dbReference type="Gene3D" id="3.40.50.2300">
    <property type="match status" value="1"/>
</dbReference>
<evidence type="ECO:0000256" key="7">
    <source>
        <dbReference type="SAM" id="SignalP"/>
    </source>
</evidence>
<feature type="chain" id="PRO_5045458805" description="histidine kinase" evidence="7">
    <location>
        <begin position="21"/>
        <end position="727"/>
    </location>
</feature>
<protein>
    <recommendedName>
        <fullName evidence="2">histidine kinase</fullName>
        <ecNumber evidence="2">2.7.13.3</ecNumber>
    </recommendedName>
</protein>
<keyword evidence="10" id="KW-0067">ATP-binding</keyword>
<keyword evidence="10" id="KW-0547">Nucleotide-binding</keyword>
<sequence length="727" mass="82982">MYKKVAFTLLSLFWICTAIAQNEIDNTALRNQLELCYEHLEENRYLDGVKQANLLLERARKQKSDEYIAETYYFLGLIDETSRDYQGAETKYLKALDITTQNKDTLFIIDLYNGLGSIAALKDGNYQKAENYYTKALSFAEEIDSPFITTLTINLCWNFLDQQKTNQVKPYLSKLNNFLKSPPKDGDEVLTQATSGYILGRYYLETSDFKQAEIYFDKSIGYAKKIKNLEHLRDIYWQTTKLYEVQKNYEKAHEQLKKYIAYNNLFLDNKAIQSLRAEKVKLQIGEYERALNNSEREHLLVSSLADSRRKLIVIYAIAFSVLLIFSVIIYRQNSAKKKLISGLAKNNRALKEAREAALQAAKIKTQFINSISHEIRTPLHGVIGITSLLLEDENTSNSNKKLLKSLKFSGNYLLGLISNVLLISKIDNNKIVVRPRETKIKGFLENVIQSVSFIGDKKGVDVKWKLEKGVPSLMKLDQVVLFEILVNLIENAIKFSQQKQEVRLEVSLQEKTSDKAKLRFKVIDQGPGIPKEKHREIFTEFTQVSAEKKNLEGIGLGLSIVKNLVELLGSNINIDSELGKGTTFYFDLVAPIIVQPELNENKAQNASNIAHKRILLIEDNEINKMVVTKFLSNQEVKLDIASEGNQGLALYKENEYDILLVDINIPGMNGFDITREIRKTNREVPIIAVTASELKEIQCLADTVGITDILIKPFNKETLIDMLQKYL</sequence>
<accession>A0ABW5SCL7</accession>
<dbReference type="Pfam" id="PF00512">
    <property type="entry name" value="HisKA"/>
    <property type="match status" value="1"/>
</dbReference>
<keyword evidence="5" id="KW-0802">TPR repeat</keyword>
<dbReference type="PANTHER" id="PTHR45339:SF5">
    <property type="entry name" value="HISTIDINE KINASE"/>
    <property type="match status" value="1"/>
</dbReference>
<dbReference type="InterPro" id="IPR019734">
    <property type="entry name" value="TPR_rpt"/>
</dbReference>
<feature type="domain" description="Histidine kinase" evidence="8">
    <location>
        <begin position="370"/>
        <end position="592"/>
    </location>
</feature>
<feature type="domain" description="Response regulatory" evidence="9">
    <location>
        <begin position="613"/>
        <end position="727"/>
    </location>
</feature>
<feature type="repeat" description="TPR" evidence="5">
    <location>
        <begin position="69"/>
        <end position="102"/>
    </location>
</feature>
<evidence type="ECO:0000256" key="5">
    <source>
        <dbReference type="PROSITE-ProRule" id="PRU00339"/>
    </source>
</evidence>
<dbReference type="PROSITE" id="PS50005">
    <property type="entry name" value="TPR"/>
    <property type="match status" value="1"/>
</dbReference>
<keyword evidence="6" id="KW-1133">Transmembrane helix</keyword>
<dbReference type="Pfam" id="PF02518">
    <property type="entry name" value="HATPase_c"/>
    <property type="match status" value="1"/>
</dbReference>
<dbReference type="Gene3D" id="1.10.287.130">
    <property type="match status" value="1"/>
</dbReference>
<dbReference type="SMART" id="SM00387">
    <property type="entry name" value="HATPase_c"/>
    <property type="match status" value="1"/>
</dbReference>
<dbReference type="CDD" id="cd00082">
    <property type="entry name" value="HisKA"/>
    <property type="match status" value="1"/>
</dbReference>
<dbReference type="PRINTS" id="PR00344">
    <property type="entry name" value="BCTRLSENSOR"/>
</dbReference>
<dbReference type="RefSeq" id="WP_379044295.1">
    <property type="nucleotide sequence ID" value="NZ_JBHULZ010000023.1"/>
</dbReference>
<dbReference type="SUPFAM" id="SSF52172">
    <property type="entry name" value="CheY-like"/>
    <property type="match status" value="1"/>
</dbReference>
<proteinExistence type="predicted"/>